<organism evidence="2 3">
    <name type="scientific">Diploptera punctata</name>
    <name type="common">Pacific beetle cockroach</name>
    <dbReference type="NCBI Taxonomy" id="6984"/>
    <lineage>
        <taxon>Eukaryota</taxon>
        <taxon>Metazoa</taxon>
        <taxon>Ecdysozoa</taxon>
        <taxon>Arthropoda</taxon>
        <taxon>Hexapoda</taxon>
        <taxon>Insecta</taxon>
        <taxon>Pterygota</taxon>
        <taxon>Neoptera</taxon>
        <taxon>Polyneoptera</taxon>
        <taxon>Dictyoptera</taxon>
        <taxon>Blattodea</taxon>
        <taxon>Blaberoidea</taxon>
        <taxon>Blaberidae</taxon>
        <taxon>Diplopterinae</taxon>
        <taxon>Diploptera</taxon>
    </lineage>
</organism>
<dbReference type="Proteomes" id="UP001233999">
    <property type="component" value="Unassembled WGS sequence"/>
</dbReference>
<reference evidence="2" key="1">
    <citation type="journal article" date="2023" name="IScience">
        <title>Live-bearing cockroach genome reveals convergent evolutionary mechanisms linked to viviparity in insects and beyond.</title>
        <authorList>
            <person name="Fouks B."/>
            <person name="Harrison M.C."/>
            <person name="Mikhailova A.A."/>
            <person name="Marchal E."/>
            <person name="English S."/>
            <person name="Carruthers M."/>
            <person name="Jennings E.C."/>
            <person name="Chiamaka E.L."/>
            <person name="Frigard R.A."/>
            <person name="Pippel M."/>
            <person name="Attardo G.M."/>
            <person name="Benoit J.B."/>
            <person name="Bornberg-Bauer E."/>
            <person name="Tobe S.S."/>
        </authorList>
    </citation>
    <scope>NUCLEOTIDE SEQUENCE</scope>
    <source>
        <strain evidence="2">Stay&amp;Tobe</strain>
    </source>
</reference>
<accession>A0AAD8AD96</accession>
<sequence length="111" mass="12892">HLRTSKHFKLEINMLKKIVAVLSVVVRWLSVLFYCFAIPAHLLVICVVCCAVCVPDFHILWSSSVYFGSPGFEQALLVCDSGYRFVLLIKFHTRYYIIIAERRILIIQFIK</sequence>
<comment type="caution">
    <text evidence="2">The sequence shown here is derived from an EMBL/GenBank/DDBJ whole genome shotgun (WGS) entry which is preliminary data.</text>
</comment>
<gene>
    <name evidence="2" type="ORF">L9F63_011946</name>
</gene>
<protein>
    <submittedName>
        <fullName evidence="2">Uncharacterized protein</fullName>
    </submittedName>
</protein>
<keyword evidence="1" id="KW-0472">Membrane</keyword>
<feature type="non-terminal residue" evidence="2">
    <location>
        <position position="1"/>
    </location>
</feature>
<dbReference type="AlphaFoldDB" id="A0AAD8AD96"/>
<evidence type="ECO:0000256" key="1">
    <source>
        <dbReference type="SAM" id="Phobius"/>
    </source>
</evidence>
<keyword evidence="1" id="KW-0812">Transmembrane</keyword>
<feature type="non-terminal residue" evidence="2">
    <location>
        <position position="111"/>
    </location>
</feature>
<reference evidence="2" key="2">
    <citation type="submission" date="2023-05" db="EMBL/GenBank/DDBJ databases">
        <authorList>
            <person name="Fouks B."/>
        </authorList>
    </citation>
    <scope>NUCLEOTIDE SEQUENCE</scope>
    <source>
        <strain evidence="2">Stay&amp;Tobe</strain>
        <tissue evidence="2">Testes</tissue>
    </source>
</reference>
<keyword evidence="3" id="KW-1185">Reference proteome</keyword>
<evidence type="ECO:0000313" key="3">
    <source>
        <dbReference type="Proteomes" id="UP001233999"/>
    </source>
</evidence>
<keyword evidence="1" id="KW-1133">Transmembrane helix</keyword>
<evidence type="ECO:0000313" key="2">
    <source>
        <dbReference type="EMBL" id="KAJ9597003.1"/>
    </source>
</evidence>
<proteinExistence type="predicted"/>
<name>A0AAD8AD96_DIPPU</name>
<dbReference type="EMBL" id="JASPKZ010001948">
    <property type="protein sequence ID" value="KAJ9597003.1"/>
    <property type="molecule type" value="Genomic_DNA"/>
</dbReference>
<feature type="transmembrane region" description="Helical" evidence="1">
    <location>
        <begin position="31"/>
        <end position="54"/>
    </location>
</feature>